<dbReference type="PaxDb" id="35128-Thaps22280"/>
<dbReference type="GO" id="GO:0005634">
    <property type="term" value="C:nucleus"/>
    <property type="evidence" value="ECO:0000318"/>
    <property type="project" value="GO_Central"/>
</dbReference>
<evidence type="ECO:0008006" key="5">
    <source>
        <dbReference type="Google" id="ProtNLM"/>
    </source>
</evidence>
<reference evidence="3 4" key="2">
    <citation type="journal article" date="2008" name="Nature">
        <title>The Phaeodactylum genome reveals the evolutionary history of diatom genomes.</title>
        <authorList>
            <person name="Bowler C."/>
            <person name="Allen A.E."/>
            <person name="Badger J.H."/>
            <person name="Grimwood J."/>
            <person name="Jabbari K."/>
            <person name="Kuo A."/>
            <person name="Maheswari U."/>
            <person name="Martens C."/>
            <person name="Maumus F."/>
            <person name="Otillar R.P."/>
            <person name="Rayko E."/>
            <person name="Salamov A."/>
            <person name="Vandepoele K."/>
            <person name="Beszteri B."/>
            <person name="Gruber A."/>
            <person name="Heijde M."/>
            <person name="Katinka M."/>
            <person name="Mock T."/>
            <person name="Valentin K."/>
            <person name="Verret F."/>
            <person name="Berges J.A."/>
            <person name="Brownlee C."/>
            <person name="Cadoret J.P."/>
            <person name="Chiovitti A."/>
            <person name="Choi C.J."/>
            <person name="Coesel S."/>
            <person name="De Martino A."/>
            <person name="Detter J.C."/>
            <person name="Durkin C."/>
            <person name="Falciatore A."/>
            <person name="Fournet J."/>
            <person name="Haruta M."/>
            <person name="Huysman M.J."/>
            <person name="Jenkins B.D."/>
            <person name="Jiroutova K."/>
            <person name="Jorgensen R.E."/>
            <person name="Joubert Y."/>
            <person name="Kaplan A."/>
            <person name="Kroger N."/>
            <person name="Kroth P.G."/>
            <person name="La Roche J."/>
            <person name="Lindquist E."/>
            <person name="Lommer M."/>
            <person name="Martin-Jezequel V."/>
            <person name="Lopez P.J."/>
            <person name="Lucas S."/>
            <person name="Mangogna M."/>
            <person name="McGinnis K."/>
            <person name="Medlin L.K."/>
            <person name="Montsant A."/>
            <person name="Oudot-Le Secq M.P."/>
            <person name="Napoli C."/>
            <person name="Obornik M."/>
            <person name="Parker M.S."/>
            <person name="Petit J.L."/>
            <person name="Porcel B.M."/>
            <person name="Poulsen N."/>
            <person name="Robison M."/>
            <person name="Rychlewski L."/>
            <person name="Rynearson T.A."/>
            <person name="Schmutz J."/>
            <person name="Shapiro H."/>
            <person name="Siaut M."/>
            <person name="Stanley M."/>
            <person name="Sussman M.R."/>
            <person name="Taylor A.R."/>
            <person name="Vardi A."/>
            <person name="von Dassow P."/>
            <person name="Vyverman W."/>
            <person name="Willis A."/>
            <person name="Wyrwicz L.S."/>
            <person name="Rokhsar D.S."/>
            <person name="Weissenbach J."/>
            <person name="Armbrust E.V."/>
            <person name="Green B.R."/>
            <person name="Van de Peer Y."/>
            <person name="Grigoriev I.V."/>
        </authorList>
    </citation>
    <scope>NUCLEOTIDE SEQUENCE [LARGE SCALE GENOMIC DNA]</scope>
    <source>
        <strain evidence="3 4">CCMP1335</strain>
    </source>
</reference>
<dbReference type="InterPro" id="IPR050115">
    <property type="entry name" value="Proteasome_alpha"/>
</dbReference>
<proteinExistence type="predicted"/>
<feature type="chain" id="PRO_5002869204" description="Proteasome endopeptidase complex" evidence="2">
    <location>
        <begin position="29"/>
        <end position="335"/>
    </location>
</feature>
<dbReference type="GO" id="GO:0019773">
    <property type="term" value="C:proteasome core complex, alpha-subunit complex"/>
    <property type="evidence" value="ECO:0000318"/>
    <property type="project" value="GO_Central"/>
</dbReference>
<dbReference type="Gene3D" id="3.60.20.10">
    <property type="entry name" value="Glutamine Phosphoribosylpyrophosphate, subunit 1, domain 1"/>
    <property type="match status" value="1"/>
</dbReference>
<evidence type="ECO:0000313" key="4">
    <source>
        <dbReference type="Proteomes" id="UP000001449"/>
    </source>
</evidence>
<evidence type="ECO:0000256" key="2">
    <source>
        <dbReference type="SAM" id="SignalP"/>
    </source>
</evidence>
<keyword evidence="2" id="KW-0732">Signal</keyword>
<keyword evidence="4" id="KW-1185">Reference proteome</keyword>
<dbReference type="InterPro" id="IPR029055">
    <property type="entry name" value="Ntn_hydrolases_N"/>
</dbReference>
<feature type="signal peptide" evidence="2">
    <location>
        <begin position="1"/>
        <end position="28"/>
    </location>
</feature>
<dbReference type="GO" id="GO:0043161">
    <property type="term" value="P:proteasome-mediated ubiquitin-dependent protein catabolic process"/>
    <property type="evidence" value="ECO:0000318"/>
    <property type="project" value="GO_Central"/>
</dbReference>
<accession>B8BZF6</accession>
<dbReference type="InterPro" id="IPR001353">
    <property type="entry name" value="Proteasome_sua/b"/>
</dbReference>
<keyword evidence="1" id="KW-0647">Proteasome</keyword>
<dbReference type="GeneID" id="7446086"/>
<evidence type="ECO:0000313" key="3">
    <source>
        <dbReference type="EMBL" id="EED93344.1"/>
    </source>
</evidence>
<dbReference type="InParanoid" id="B8BZF6"/>
<gene>
    <name evidence="3" type="ORF">THAPSDRAFT_22280</name>
</gene>
<sequence>MAHSPTTNLLLQWIIFVIFACYTSKCSCSSTGSAAGSGGGVYGGRHSYSLTTFDPTGNLDQVVRAIRASTLGVPIVAVAMPPDDEDDAQTAIHSSGRPIPSSGGIYACVPLRFLSTSPLLIDDGSPRVVPITSSICILSTGVGADGRALCDIAIKLALDYRYLYGEEMPVAELLEGLAEKMQEMTMKGGARPFGCALLVGYLGDDGGIPSMYRVDPSGVVQLLTSYNNMQVFDSVDDSEDNTTTRKRSGRRGSFAFLGNWSTLGQKKDTIQSQLQNQAFKNEEEVQRMLVTAARQTFEEDMSDTVLSTEKRKNQPVLFIAFTRERSLQVSRVDSD</sequence>
<dbReference type="STRING" id="35128.B8BZF6"/>
<dbReference type="PANTHER" id="PTHR11599">
    <property type="entry name" value="PROTEASOME SUBUNIT ALPHA/BETA"/>
    <property type="match status" value="1"/>
</dbReference>
<dbReference type="SUPFAM" id="SSF56235">
    <property type="entry name" value="N-terminal nucleophile aminohydrolases (Ntn hydrolases)"/>
    <property type="match status" value="1"/>
</dbReference>
<dbReference type="HOGENOM" id="CLU_830253_0_0_1"/>
<protein>
    <recommendedName>
        <fullName evidence="5">Proteasome endopeptidase complex</fullName>
    </recommendedName>
</protein>
<dbReference type="OMA" id="DSICVGH"/>
<dbReference type="RefSeq" id="XP_002289807.1">
    <property type="nucleotide sequence ID" value="XM_002289771.1"/>
</dbReference>
<dbReference type="eggNOG" id="KOG0181">
    <property type="taxonomic scope" value="Eukaryota"/>
</dbReference>
<dbReference type="AlphaFoldDB" id="B8BZF6"/>
<evidence type="ECO:0000256" key="1">
    <source>
        <dbReference type="ARBA" id="ARBA00022942"/>
    </source>
</evidence>
<name>B8BZF6_THAPS</name>
<dbReference type="KEGG" id="tps:THAPSDRAFT_22280"/>
<reference evidence="3 4" key="1">
    <citation type="journal article" date="2004" name="Science">
        <title>The genome of the diatom Thalassiosira pseudonana: ecology, evolution, and metabolism.</title>
        <authorList>
            <person name="Armbrust E.V."/>
            <person name="Berges J.A."/>
            <person name="Bowler C."/>
            <person name="Green B.R."/>
            <person name="Martinez D."/>
            <person name="Putnam N.H."/>
            <person name="Zhou S."/>
            <person name="Allen A.E."/>
            <person name="Apt K.E."/>
            <person name="Bechner M."/>
            <person name="Brzezinski M.A."/>
            <person name="Chaal B.K."/>
            <person name="Chiovitti A."/>
            <person name="Davis A.K."/>
            <person name="Demarest M.S."/>
            <person name="Detter J.C."/>
            <person name="Glavina T."/>
            <person name="Goodstein D."/>
            <person name="Hadi M.Z."/>
            <person name="Hellsten U."/>
            <person name="Hildebrand M."/>
            <person name="Jenkins B.D."/>
            <person name="Jurka J."/>
            <person name="Kapitonov V.V."/>
            <person name="Kroger N."/>
            <person name="Lau W.W."/>
            <person name="Lane T.W."/>
            <person name="Larimer F.W."/>
            <person name="Lippmeier J.C."/>
            <person name="Lucas S."/>
            <person name="Medina M."/>
            <person name="Montsant A."/>
            <person name="Obornik M."/>
            <person name="Parker M.S."/>
            <person name="Palenik B."/>
            <person name="Pazour G.J."/>
            <person name="Richardson P.M."/>
            <person name="Rynearson T.A."/>
            <person name="Saito M.A."/>
            <person name="Schwartz D.C."/>
            <person name="Thamatrakoln K."/>
            <person name="Valentin K."/>
            <person name="Vardi A."/>
            <person name="Wilkerson F.P."/>
            <person name="Rokhsar D.S."/>
        </authorList>
    </citation>
    <scope>NUCLEOTIDE SEQUENCE [LARGE SCALE GENOMIC DNA]</scope>
    <source>
        <strain evidence="3 4">CCMP1335</strain>
    </source>
</reference>
<dbReference type="Pfam" id="PF00227">
    <property type="entry name" value="Proteasome"/>
    <property type="match status" value="1"/>
</dbReference>
<dbReference type="EMBL" id="CM000641">
    <property type="protein sequence ID" value="EED93344.1"/>
    <property type="molecule type" value="Genomic_DNA"/>
</dbReference>
<organism evidence="3 4">
    <name type="scientific">Thalassiosira pseudonana</name>
    <name type="common">Marine diatom</name>
    <name type="synonym">Cyclotella nana</name>
    <dbReference type="NCBI Taxonomy" id="35128"/>
    <lineage>
        <taxon>Eukaryota</taxon>
        <taxon>Sar</taxon>
        <taxon>Stramenopiles</taxon>
        <taxon>Ochrophyta</taxon>
        <taxon>Bacillariophyta</taxon>
        <taxon>Coscinodiscophyceae</taxon>
        <taxon>Thalassiosirophycidae</taxon>
        <taxon>Thalassiosirales</taxon>
        <taxon>Thalassiosiraceae</taxon>
        <taxon>Thalassiosira</taxon>
    </lineage>
</organism>
<dbReference type="Proteomes" id="UP000001449">
    <property type="component" value="Chromosome 4"/>
</dbReference>